<feature type="chain" id="PRO_5040849608" evidence="2">
    <location>
        <begin position="19"/>
        <end position="538"/>
    </location>
</feature>
<feature type="region of interest" description="Disordered" evidence="1">
    <location>
        <begin position="81"/>
        <end position="103"/>
    </location>
</feature>
<evidence type="ECO:0000313" key="4">
    <source>
        <dbReference type="Proteomes" id="UP001165082"/>
    </source>
</evidence>
<keyword evidence="2" id="KW-0732">Signal</keyword>
<protein>
    <submittedName>
        <fullName evidence="3">Uncharacterized protein</fullName>
    </submittedName>
</protein>
<dbReference type="EMBL" id="BRXZ01002119">
    <property type="protein sequence ID" value="GMH54906.1"/>
    <property type="molecule type" value="Genomic_DNA"/>
</dbReference>
<organism evidence="3 4">
    <name type="scientific">Triparma retinervis</name>
    <dbReference type="NCBI Taxonomy" id="2557542"/>
    <lineage>
        <taxon>Eukaryota</taxon>
        <taxon>Sar</taxon>
        <taxon>Stramenopiles</taxon>
        <taxon>Ochrophyta</taxon>
        <taxon>Bolidophyceae</taxon>
        <taxon>Parmales</taxon>
        <taxon>Triparmaceae</taxon>
        <taxon>Triparma</taxon>
    </lineage>
</organism>
<feature type="region of interest" description="Disordered" evidence="1">
    <location>
        <begin position="486"/>
        <end position="538"/>
    </location>
</feature>
<feature type="compositionally biased region" description="Low complexity" evidence="1">
    <location>
        <begin position="94"/>
        <end position="103"/>
    </location>
</feature>
<keyword evidence="4" id="KW-1185">Reference proteome</keyword>
<evidence type="ECO:0000313" key="3">
    <source>
        <dbReference type="EMBL" id="GMH54906.1"/>
    </source>
</evidence>
<dbReference type="AlphaFoldDB" id="A0A9W6ZL66"/>
<reference evidence="3" key="1">
    <citation type="submission" date="2022-07" db="EMBL/GenBank/DDBJ databases">
        <title>Genome analysis of Parmales, a sister group of diatoms, reveals the evolutionary specialization of diatoms from phago-mixotrophs to photoautotrophs.</title>
        <authorList>
            <person name="Ban H."/>
            <person name="Sato S."/>
            <person name="Yoshikawa S."/>
            <person name="Kazumasa Y."/>
            <person name="Nakamura Y."/>
            <person name="Ichinomiya M."/>
            <person name="Saitoh K."/>
            <person name="Sato N."/>
            <person name="Blanc-Mathieu R."/>
            <person name="Endo H."/>
            <person name="Kuwata A."/>
            <person name="Ogata H."/>
        </authorList>
    </citation>
    <scope>NUCLEOTIDE SEQUENCE</scope>
</reference>
<name>A0A9W6ZL66_9STRA</name>
<evidence type="ECO:0000256" key="1">
    <source>
        <dbReference type="SAM" id="MobiDB-lite"/>
    </source>
</evidence>
<dbReference type="Proteomes" id="UP001165082">
    <property type="component" value="Unassembled WGS sequence"/>
</dbReference>
<gene>
    <name evidence="3" type="ORF">TrRE_jg5540</name>
</gene>
<evidence type="ECO:0000256" key="2">
    <source>
        <dbReference type="SAM" id="SignalP"/>
    </source>
</evidence>
<comment type="caution">
    <text evidence="3">The sequence shown here is derived from an EMBL/GenBank/DDBJ whole genome shotgun (WGS) entry which is preliminary data.</text>
</comment>
<feature type="compositionally biased region" description="Acidic residues" evidence="1">
    <location>
        <begin position="81"/>
        <end position="93"/>
    </location>
</feature>
<proteinExistence type="predicted"/>
<feature type="signal peptide" evidence="2">
    <location>
        <begin position="1"/>
        <end position="18"/>
    </location>
</feature>
<accession>A0A9W6ZL66</accession>
<sequence length="538" mass="57189">MKFLVFLLAAALTSHVGASNCVRLGGSGLNCQWQISSAFSSFVNSQEDAPEHVNGRLAALPTSLSKEDKAGIMQSLLDSDDFEDMDAGDEDEPSSSFTTPSVFASSSSTSITVVSSPSDALETIGVANLSPHDLVYVVDLTGASPSHPDSSVTIAALENLAKTSSPTTLTIVTIGSNSAEDTNLNTQDKILYHIESLLSSSTTLSDRLSDIFSSTTFTTSTSTLSTPPSTTPLSSYISSLKQSSSSSYKYVKSIAESVKITSKPDPEEEDEDFDATAINNSMDASSKLQATASTIAQTMNAKLTALADSAGDSAIRSFGADATSLYRELIETFEAAAETAKANNLPNGDIARVRRSVIAELKRTMTKFYVSQVSALADEEFQLFKQSLSSLKINSQLEANLGDAVKSSLKSFATALALMNPAISTICPDSHHSSGASRTFKTSLNDFTESRLVAARASGSYTPVPRKPVSFGLHWLLPKPFGDSGGDFRQAEKQDPNNIIYTPKTKRSEVSKNDVAQGRDWRSKVSSPSVDSGIVFTP</sequence>
<dbReference type="OrthoDB" id="195668at2759"/>
<feature type="compositionally biased region" description="Basic and acidic residues" evidence="1">
    <location>
        <begin position="506"/>
        <end position="523"/>
    </location>
</feature>